<dbReference type="STRING" id="931089.CDES_09460"/>
<dbReference type="InterPro" id="IPR010982">
    <property type="entry name" value="Lambda_DNA-bd_dom_sf"/>
</dbReference>
<evidence type="ECO:0000256" key="1">
    <source>
        <dbReference type="ARBA" id="ARBA00022491"/>
    </source>
</evidence>
<keyword evidence="3" id="KW-0238">DNA-binding</keyword>
<dbReference type="GO" id="GO:0000976">
    <property type="term" value="F:transcription cis-regulatory region binding"/>
    <property type="evidence" value="ECO:0007669"/>
    <property type="project" value="TreeGrafter"/>
</dbReference>
<dbReference type="Pfam" id="PF13377">
    <property type="entry name" value="Peripla_BP_3"/>
    <property type="match status" value="1"/>
</dbReference>
<dbReference type="PATRIC" id="fig|931089.4.peg.1910"/>
<dbReference type="InterPro" id="IPR046335">
    <property type="entry name" value="LacI/GalR-like_sensor"/>
</dbReference>
<dbReference type="PROSITE" id="PS50932">
    <property type="entry name" value="HTH_LACI_2"/>
    <property type="match status" value="1"/>
</dbReference>
<sequence length="339" mass="36790">MDVNKSERAVTLKDIAEASGVSISTVSRILDDRYPPSQTENAVRVRRIAEQLGYRRNVYASGLRRRESGLIGVLVPRLTDAVMSLMFEAIERAARSRGMFAIVSTCGDDADSQAEVVESLLDRNVDGIILATARVDDAIPERLRQRRLPHVLVLRSDNASPTVTGDDVLGGYLAARHLIDLGHTNIAVVTGPTFTSSAHGRVNGARRALTEASLDLPNDNIIFTGYGIEAGEDAAKELLNRENRPTAIFAANDNLAIGVAHYAAQLDIKLGPDLSIVGYNDIPLVEKLSVPLTSVRVPFDHIAEKAVDMLREENPHSATTSFIPTLIPRKSTARPRGKS</sequence>
<evidence type="ECO:0000256" key="4">
    <source>
        <dbReference type="ARBA" id="ARBA00023163"/>
    </source>
</evidence>
<accession>A0A0M4CQP3</accession>
<dbReference type="PANTHER" id="PTHR30146">
    <property type="entry name" value="LACI-RELATED TRANSCRIPTIONAL REPRESSOR"/>
    <property type="match status" value="1"/>
</dbReference>
<evidence type="ECO:0000256" key="3">
    <source>
        <dbReference type="ARBA" id="ARBA00023125"/>
    </source>
</evidence>
<evidence type="ECO:0000256" key="2">
    <source>
        <dbReference type="ARBA" id="ARBA00023015"/>
    </source>
</evidence>
<dbReference type="Gene3D" id="3.40.50.2300">
    <property type="match status" value="2"/>
</dbReference>
<evidence type="ECO:0000313" key="8">
    <source>
        <dbReference type="Proteomes" id="UP000068067"/>
    </source>
</evidence>
<dbReference type="SUPFAM" id="SSF47413">
    <property type="entry name" value="lambda repressor-like DNA-binding domains"/>
    <property type="match status" value="1"/>
</dbReference>
<dbReference type="Gene3D" id="1.10.260.40">
    <property type="entry name" value="lambda repressor-like DNA-binding domains"/>
    <property type="match status" value="1"/>
</dbReference>
<dbReference type="SUPFAM" id="SSF53822">
    <property type="entry name" value="Periplasmic binding protein-like I"/>
    <property type="match status" value="1"/>
</dbReference>
<dbReference type="PROSITE" id="PS00356">
    <property type="entry name" value="HTH_LACI_1"/>
    <property type="match status" value="1"/>
</dbReference>
<organism evidence="7 8">
    <name type="scientific">Corynebacterium deserti GIMN1.010</name>
    <dbReference type="NCBI Taxonomy" id="931089"/>
    <lineage>
        <taxon>Bacteria</taxon>
        <taxon>Bacillati</taxon>
        <taxon>Actinomycetota</taxon>
        <taxon>Actinomycetes</taxon>
        <taxon>Mycobacteriales</taxon>
        <taxon>Corynebacteriaceae</taxon>
        <taxon>Corynebacterium</taxon>
    </lineage>
</organism>
<dbReference type="EMBL" id="CP009220">
    <property type="protein sequence ID" value="ALC06280.1"/>
    <property type="molecule type" value="Genomic_DNA"/>
</dbReference>
<dbReference type="Pfam" id="PF00356">
    <property type="entry name" value="LacI"/>
    <property type="match status" value="1"/>
</dbReference>
<evidence type="ECO:0000256" key="5">
    <source>
        <dbReference type="SAM" id="MobiDB-lite"/>
    </source>
</evidence>
<keyword evidence="2" id="KW-0805">Transcription regulation</keyword>
<dbReference type="PRINTS" id="PR00036">
    <property type="entry name" value="HTHLACI"/>
</dbReference>
<dbReference type="SMART" id="SM00354">
    <property type="entry name" value="HTH_LACI"/>
    <property type="match status" value="1"/>
</dbReference>
<dbReference type="PANTHER" id="PTHR30146:SF148">
    <property type="entry name" value="HTH-TYPE TRANSCRIPTIONAL REPRESSOR PURR-RELATED"/>
    <property type="match status" value="1"/>
</dbReference>
<gene>
    <name evidence="7" type="ORF">CDES_09460</name>
</gene>
<dbReference type="CDD" id="cd01392">
    <property type="entry name" value="HTH_LacI"/>
    <property type="match status" value="1"/>
</dbReference>
<evidence type="ECO:0000313" key="7">
    <source>
        <dbReference type="EMBL" id="ALC06280.1"/>
    </source>
</evidence>
<dbReference type="CDD" id="cd06285">
    <property type="entry name" value="PBP1_LacI-like"/>
    <property type="match status" value="1"/>
</dbReference>
<dbReference type="Proteomes" id="UP000068067">
    <property type="component" value="Chromosome"/>
</dbReference>
<dbReference type="GO" id="GO:0003700">
    <property type="term" value="F:DNA-binding transcription factor activity"/>
    <property type="evidence" value="ECO:0007669"/>
    <property type="project" value="TreeGrafter"/>
</dbReference>
<dbReference type="InterPro" id="IPR000843">
    <property type="entry name" value="HTH_LacI"/>
</dbReference>
<dbReference type="OrthoDB" id="37081at2"/>
<evidence type="ECO:0000259" key="6">
    <source>
        <dbReference type="PROSITE" id="PS50932"/>
    </source>
</evidence>
<keyword evidence="4" id="KW-0804">Transcription</keyword>
<reference evidence="7 8" key="1">
    <citation type="submission" date="2014-08" db="EMBL/GenBank/DDBJ databases">
        <title>Complete genome sequence of Corynebacterium deserti GIMN1.010 (=DSM 45689), isolated from desert sand in western China.</title>
        <authorList>
            <person name="Ruckert C."/>
            <person name="Albersmeier A."/>
            <person name="Kalinowski J."/>
        </authorList>
    </citation>
    <scope>NUCLEOTIDE SEQUENCE [LARGE SCALE GENOMIC DNA]</scope>
    <source>
        <strain evidence="7 8">GIMN1.010</strain>
    </source>
</reference>
<dbReference type="InterPro" id="IPR028082">
    <property type="entry name" value="Peripla_BP_I"/>
</dbReference>
<proteinExistence type="predicted"/>
<dbReference type="AlphaFoldDB" id="A0A0M4CQP3"/>
<keyword evidence="8" id="KW-1185">Reference proteome</keyword>
<feature type="region of interest" description="Disordered" evidence="5">
    <location>
        <begin position="316"/>
        <end position="339"/>
    </location>
</feature>
<protein>
    <submittedName>
        <fullName evidence="7">LacI family transcriptional regulator</fullName>
    </submittedName>
</protein>
<dbReference type="RefSeq" id="WP_053545240.1">
    <property type="nucleotide sequence ID" value="NZ_CP009220.1"/>
</dbReference>
<keyword evidence="1" id="KW-0678">Repressor</keyword>
<dbReference type="KEGG" id="cdx:CDES_09460"/>
<feature type="domain" description="HTH lacI-type" evidence="6">
    <location>
        <begin position="10"/>
        <end position="65"/>
    </location>
</feature>
<name>A0A0M4CQP3_9CORY</name>